<reference evidence="3" key="1">
    <citation type="submission" date="2016-06" db="UniProtKB">
        <authorList>
            <consortium name="WormBaseParasite"/>
        </authorList>
    </citation>
    <scope>IDENTIFICATION</scope>
</reference>
<dbReference type="WBParaSite" id="SSLN_0001358101-mRNA-1">
    <property type="protein sequence ID" value="SSLN_0001358101-mRNA-1"/>
    <property type="gene ID" value="SSLN_0001358101"/>
</dbReference>
<sequence length="194" mass="21131">MPRQPPASSPASGLLDCVSTPDQGMIDSSAKKVVPHLRGLIAAVNLPRGLILGCVDVLCLDCLLLPLLICHRKLHPLFRSRHPTVGLFRTRLEPQRHTTTLLTVTSRSEAATPSLLQIRLAVETRTSLALNPPGFSNIIGPLPVLFFSGEREGTATPGVRANDIDVIIIIRPPPPVDPCERSLQRTRNQQLLQT</sequence>
<evidence type="ECO:0000313" key="3">
    <source>
        <dbReference type="WBParaSite" id="SSLN_0001358101-mRNA-1"/>
    </source>
</evidence>
<dbReference type="EMBL" id="UYSU01037784">
    <property type="protein sequence ID" value="VDL99467.1"/>
    <property type="molecule type" value="Genomic_DNA"/>
</dbReference>
<dbReference type="Proteomes" id="UP000275846">
    <property type="component" value="Unassembled WGS sequence"/>
</dbReference>
<evidence type="ECO:0000313" key="2">
    <source>
        <dbReference type="Proteomes" id="UP000275846"/>
    </source>
</evidence>
<accession>A0A183T9D2</accession>
<keyword evidence="2" id="KW-1185">Reference proteome</keyword>
<organism evidence="3">
    <name type="scientific">Schistocephalus solidus</name>
    <name type="common">Tapeworm</name>
    <dbReference type="NCBI Taxonomy" id="70667"/>
    <lineage>
        <taxon>Eukaryota</taxon>
        <taxon>Metazoa</taxon>
        <taxon>Spiralia</taxon>
        <taxon>Lophotrochozoa</taxon>
        <taxon>Platyhelminthes</taxon>
        <taxon>Cestoda</taxon>
        <taxon>Eucestoda</taxon>
        <taxon>Diphyllobothriidea</taxon>
        <taxon>Diphyllobothriidae</taxon>
        <taxon>Schistocephalus</taxon>
    </lineage>
</organism>
<evidence type="ECO:0000313" key="1">
    <source>
        <dbReference type="EMBL" id="VDL99467.1"/>
    </source>
</evidence>
<dbReference type="AlphaFoldDB" id="A0A183T9D2"/>
<reference evidence="1 2" key="2">
    <citation type="submission" date="2018-11" db="EMBL/GenBank/DDBJ databases">
        <authorList>
            <consortium name="Pathogen Informatics"/>
        </authorList>
    </citation>
    <scope>NUCLEOTIDE SEQUENCE [LARGE SCALE GENOMIC DNA]</scope>
    <source>
        <strain evidence="1 2">NST_G2</strain>
    </source>
</reference>
<protein>
    <submittedName>
        <fullName evidence="1 3">Uncharacterized protein</fullName>
    </submittedName>
</protein>
<proteinExistence type="predicted"/>
<gene>
    <name evidence="1" type="ORF">SSLN_LOCUS13082</name>
</gene>
<name>A0A183T9D2_SCHSO</name>